<comment type="caution">
    <text evidence="1">The sequence shown here is derived from an EMBL/GenBank/DDBJ whole genome shotgun (WGS) entry which is preliminary data.</text>
</comment>
<accession>A0A314YDU7</accession>
<gene>
    <name evidence="1" type="ORF">Pyn_34435</name>
</gene>
<proteinExistence type="predicted"/>
<sequence>MARRKEKIHGVCCVVFTCGSFVAKSGPLVGSVWTVEMWVKYFHHDKTKRCLVLDYGFLMRDSEAILFAEIKTFDLETVKPNSYVILVAVDGLVVASRGVSLVALASQGGAHWSLDSPDSPSVSQVCVDTNQLEKGLHLVLRLRVGF</sequence>
<evidence type="ECO:0000313" key="2">
    <source>
        <dbReference type="Proteomes" id="UP000250321"/>
    </source>
</evidence>
<organism evidence="1 2">
    <name type="scientific">Prunus yedoensis var. nudiflora</name>
    <dbReference type="NCBI Taxonomy" id="2094558"/>
    <lineage>
        <taxon>Eukaryota</taxon>
        <taxon>Viridiplantae</taxon>
        <taxon>Streptophyta</taxon>
        <taxon>Embryophyta</taxon>
        <taxon>Tracheophyta</taxon>
        <taxon>Spermatophyta</taxon>
        <taxon>Magnoliopsida</taxon>
        <taxon>eudicotyledons</taxon>
        <taxon>Gunneridae</taxon>
        <taxon>Pentapetalae</taxon>
        <taxon>rosids</taxon>
        <taxon>fabids</taxon>
        <taxon>Rosales</taxon>
        <taxon>Rosaceae</taxon>
        <taxon>Amygdaloideae</taxon>
        <taxon>Amygdaleae</taxon>
        <taxon>Prunus</taxon>
    </lineage>
</organism>
<dbReference type="Proteomes" id="UP000250321">
    <property type="component" value="Unassembled WGS sequence"/>
</dbReference>
<protein>
    <submittedName>
        <fullName evidence="1">Uncharacterized protein</fullName>
    </submittedName>
</protein>
<evidence type="ECO:0000313" key="1">
    <source>
        <dbReference type="EMBL" id="PQQ03129.1"/>
    </source>
</evidence>
<dbReference type="EMBL" id="PJQY01001379">
    <property type="protein sequence ID" value="PQQ03129.1"/>
    <property type="molecule type" value="Genomic_DNA"/>
</dbReference>
<dbReference type="AlphaFoldDB" id="A0A314YDU7"/>
<name>A0A314YDU7_PRUYE</name>
<keyword evidence="2" id="KW-1185">Reference proteome</keyword>
<reference evidence="1 2" key="1">
    <citation type="submission" date="2018-02" db="EMBL/GenBank/DDBJ databases">
        <title>Draft genome of wild Prunus yedoensis var. nudiflora.</title>
        <authorList>
            <person name="Baek S."/>
            <person name="Kim J.-H."/>
            <person name="Choi K."/>
            <person name="Kim G.-B."/>
            <person name="Cho A."/>
            <person name="Jang H."/>
            <person name="Shin C.-H."/>
            <person name="Yu H.-J."/>
            <person name="Mun J.-H."/>
        </authorList>
    </citation>
    <scope>NUCLEOTIDE SEQUENCE [LARGE SCALE GENOMIC DNA]</scope>
    <source>
        <strain evidence="2">cv. Jeju island</strain>
        <tissue evidence="1">Leaf</tissue>
    </source>
</reference>